<dbReference type="GO" id="GO:0005524">
    <property type="term" value="F:ATP binding"/>
    <property type="evidence" value="ECO:0007669"/>
    <property type="project" value="UniProtKB-KW"/>
</dbReference>
<dbReference type="Gene3D" id="3.30.565.10">
    <property type="entry name" value="Histidine kinase-like ATPase, C-terminal domain"/>
    <property type="match status" value="1"/>
</dbReference>
<organism evidence="14 15">
    <name type="scientific">Tepidicaulis marinus</name>
    <dbReference type="NCBI Taxonomy" id="1333998"/>
    <lineage>
        <taxon>Bacteria</taxon>
        <taxon>Pseudomonadati</taxon>
        <taxon>Pseudomonadota</taxon>
        <taxon>Alphaproteobacteria</taxon>
        <taxon>Hyphomicrobiales</taxon>
        <taxon>Parvibaculaceae</taxon>
        <taxon>Tepidicaulis</taxon>
    </lineage>
</organism>
<evidence type="ECO:0000259" key="13">
    <source>
        <dbReference type="PROSITE" id="PS50109"/>
    </source>
</evidence>
<keyword evidence="7" id="KW-0547">Nucleotide-binding</keyword>
<feature type="transmembrane region" description="Helical" evidence="12">
    <location>
        <begin position="172"/>
        <end position="193"/>
    </location>
</feature>
<comment type="caution">
    <text evidence="14">The sequence shown here is derived from an EMBL/GenBank/DDBJ whole genome shotgun (WGS) entry which is preliminary data.</text>
</comment>
<dbReference type="InterPro" id="IPR003594">
    <property type="entry name" value="HATPase_dom"/>
</dbReference>
<dbReference type="EMBL" id="BBIO01000012">
    <property type="protein sequence ID" value="GAK45823.1"/>
    <property type="molecule type" value="Genomic_DNA"/>
</dbReference>
<dbReference type="RefSeq" id="WP_052379431.1">
    <property type="nucleotide sequence ID" value="NZ_BBIO01000012.1"/>
</dbReference>
<evidence type="ECO:0000256" key="2">
    <source>
        <dbReference type="ARBA" id="ARBA00004236"/>
    </source>
</evidence>
<evidence type="ECO:0000256" key="8">
    <source>
        <dbReference type="ARBA" id="ARBA00022777"/>
    </source>
</evidence>
<keyword evidence="9" id="KW-0067">ATP-binding</keyword>
<sequence length="498" mass="55400">MAELAQNGTTAGSTARTFLQLKQQKESDGTPMSDYDINPWTLTFANPDAERKFSTENFARYVSLHRLTITMGAIIFALFGALDYFIIPDILYEAWFIRIGIACPILLGIVALSYAPWFSYKNQFWLSLSMATPAFGVVAMIAMADAPGSYLYYAGLIAIIAYNNCTWRMSYLYPAGMTLFTFALYEFVVIAVNPVPPDILLNNSAFMGLAAGVSMFMNYVQELHIRRNFVDAERIRYERERSEQLLQESEAANRAKNDFLAIMSHELRTPLNAIIGFSDIIANEMFGPINHPKYADYASDIRSSGSHLLSIINDILDLSKAEAGKLQLDEQPLDPVESLNQTMRMFRQRAAELEIRLSFRMRDDIPWVIADPRLFNQVAINLTSNALKFTPEGGSVKIELGRNASGDLELSVEDTGIGIKESDVSRVFEPFVQVESALSRTQPGTGLGLPLVRKIMSLHGGTVDLQSNVGKGTKVVVTFPASRFVAAGNQDQVRWALT</sequence>
<dbReference type="STRING" id="1333998.M2A_2322"/>
<dbReference type="PRINTS" id="PR00344">
    <property type="entry name" value="BCTRLSENSOR"/>
</dbReference>
<feature type="transmembrane region" description="Helical" evidence="12">
    <location>
        <begin position="67"/>
        <end position="87"/>
    </location>
</feature>
<dbReference type="SUPFAM" id="SSF55874">
    <property type="entry name" value="ATPase domain of HSP90 chaperone/DNA topoisomerase II/histidine kinase"/>
    <property type="match status" value="1"/>
</dbReference>
<proteinExistence type="predicted"/>
<comment type="subcellular location">
    <subcellularLocation>
        <location evidence="2">Cell membrane</location>
    </subcellularLocation>
</comment>
<keyword evidence="11 12" id="KW-0472">Membrane</keyword>
<keyword evidence="12" id="KW-0812">Transmembrane</keyword>
<gene>
    <name evidence="14" type="ORF">M2A_2322</name>
</gene>
<dbReference type="GO" id="GO:0005886">
    <property type="term" value="C:plasma membrane"/>
    <property type="evidence" value="ECO:0007669"/>
    <property type="project" value="UniProtKB-SubCell"/>
</dbReference>
<evidence type="ECO:0000313" key="14">
    <source>
        <dbReference type="EMBL" id="GAK45823.1"/>
    </source>
</evidence>
<evidence type="ECO:0000256" key="1">
    <source>
        <dbReference type="ARBA" id="ARBA00000085"/>
    </source>
</evidence>
<dbReference type="GO" id="GO:0000155">
    <property type="term" value="F:phosphorelay sensor kinase activity"/>
    <property type="evidence" value="ECO:0007669"/>
    <property type="project" value="InterPro"/>
</dbReference>
<dbReference type="Proteomes" id="UP000028702">
    <property type="component" value="Unassembled WGS sequence"/>
</dbReference>
<dbReference type="AlphaFoldDB" id="A0A081BCQ5"/>
<feature type="transmembrane region" description="Helical" evidence="12">
    <location>
        <begin position="199"/>
        <end position="220"/>
    </location>
</feature>
<comment type="catalytic activity">
    <reaction evidence="1">
        <text>ATP + protein L-histidine = ADP + protein N-phospho-L-histidine.</text>
        <dbReference type="EC" id="2.7.13.3"/>
    </reaction>
</comment>
<evidence type="ECO:0000256" key="3">
    <source>
        <dbReference type="ARBA" id="ARBA00012438"/>
    </source>
</evidence>
<dbReference type="PANTHER" id="PTHR43047">
    <property type="entry name" value="TWO-COMPONENT HISTIDINE PROTEIN KINASE"/>
    <property type="match status" value="1"/>
</dbReference>
<reference evidence="14 15" key="1">
    <citation type="submission" date="2014-07" db="EMBL/GenBank/DDBJ databases">
        <title>Tepidicaulis marinum gen. nov., sp. nov., a novel marine bacterium denitrifying nitrate to nitrous oxide strictly under microaerobic conditions.</title>
        <authorList>
            <person name="Takeuchi M."/>
            <person name="Yamagishi T."/>
            <person name="Kamagata Y."/>
            <person name="Oshima K."/>
            <person name="Hattori M."/>
            <person name="Katayama T."/>
            <person name="Hanada S."/>
            <person name="Tamaki H."/>
            <person name="Marumo K."/>
            <person name="Maeda H."/>
            <person name="Nedachi M."/>
            <person name="Iwasaki W."/>
            <person name="Suwa Y."/>
            <person name="Sakata S."/>
        </authorList>
    </citation>
    <scope>NUCLEOTIDE SEQUENCE [LARGE SCALE GENOMIC DNA]</scope>
    <source>
        <strain evidence="14 15">MA2</strain>
    </source>
</reference>
<feature type="transmembrane region" description="Helical" evidence="12">
    <location>
        <begin position="124"/>
        <end position="144"/>
    </location>
</feature>
<evidence type="ECO:0000256" key="12">
    <source>
        <dbReference type="SAM" id="Phobius"/>
    </source>
</evidence>
<dbReference type="eggNOG" id="COG2205">
    <property type="taxonomic scope" value="Bacteria"/>
</dbReference>
<feature type="transmembrane region" description="Helical" evidence="12">
    <location>
        <begin position="99"/>
        <end position="117"/>
    </location>
</feature>
<dbReference type="Pfam" id="PF02518">
    <property type="entry name" value="HATPase_c"/>
    <property type="match status" value="1"/>
</dbReference>
<dbReference type="Gene3D" id="1.10.287.130">
    <property type="match status" value="1"/>
</dbReference>
<evidence type="ECO:0000256" key="11">
    <source>
        <dbReference type="ARBA" id="ARBA00023136"/>
    </source>
</evidence>
<keyword evidence="15" id="KW-1185">Reference proteome</keyword>
<name>A0A081BCQ5_9HYPH</name>
<feature type="domain" description="Histidine kinase" evidence="13">
    <location>
        <begin position="262"/>
        <end position="483"/>
    </location>
</feature>
<dbReference type="InterPro" id="IPR005467">
    <property type="entry name" value="His_kinase_dom"/>
</dbReference>
<evidence type="ECO:0000256" key="6">
    <source>
        <dbReference type="ARBA" id="ARBA00022679"/>
    </source>
</evidence>
<protein>
    <recommendedName>
        <fullName evidence="3">histidine kinase</fullName>
        <ecNumber evidence="3">2.7.13.3</ecNumber>
    </recommendedName>
</protein>
<dbReference type="PROSITE" id="PS50109">
    <property type="entry name" value="HIS_KIN"/>
    <property type="match status" value="1"/>
</dbReference>
<dbReference type="EC" id="2.7.13.3" evidence="3"/>
<dbReference type="InterPro" id="IPR036097">
    <property type="entry name" value="HisK_dim/P_sf"/>
</dbReference>
<evidence type="ECO:0000313" key="15">
    <source>
        <dbReference type="Proteomes" id="UP000028702"/>
    </source>
</evidence>
<dbReference type="GO" id="GO:0009927">
    <property type="term" value="F:histidine phosphotransfer kinase activity"/>
    <property type="evidence" value="ECO:0007669"/>
    <property type="project" value="TreeGrafter"/>
</dbReference>
<evidence type="ECO:0000256" key="5">
    <source>
        <dbReference type="ARBA" id="ARBA00022553"/>
    </source>
</evidence>
<dbReference type="InterPro" id="IPR036890">
    <property type="entry name" value="HATPase_C_sf"/>
</dbReference>
<keyword evidence="10" id="KW-0902">Two-component regulatory system</keyword>
<dbReference type="InterPro" id="IPR003661">
    <property type="entry name" value="HisK_dim/P_dom"/>
</dbReference>
<evidence type="ECO:0000256" key="7">
    <source>
        <dbReference type="ARBA" id="ARBA00022741"/>
    </source>
</evidence>
<keyword evidence="6" id="KW-0808">Transferase</keyword>
<accession>A0A081BCQ5</accession>
<keyword evidence="12" id="KW-1133">Transmembrane helix</keyword>
<keyword evidence="4" id="KW-1003">Cell membrane</keyword>
<dbReference type="CDD" id="cd00082">
    <property type="entry name" value="HisKA"/>
    <property type="match status" value="1"/>
</dbReference>
<evidence type="ECO:0000256" key="9">
    <source>
        <dbReference type="ARBA" id="ARBA00022840"/>
    </source>
</evidence>
<keyword evidence="5" id="KW-0597">Phosphoprotein</keyword>
<evidence type="ECO:0000256" key="10">
    <source>
        <dbReference type="ARBA" id="ARBA00023012"/>
    </source>
</evidence>
<dbReference type="InterPro" id="IPR004358">
    <property type="entry name" value="Sig_transdc_His_kin-like_C"/>
</dbReference>
<dbReference type="SUPFAM" id="SSF47384">
    <property type="entry name" value="Homodimeric domain of signal transducing histidine kinase"/>
    <property type="match status" value="1"/>
</dbReference>
<dbReference type="SMART" id="SM00387">
    <property type="entry name" value="HATPase_c"/>
    <property type="match status" value="1"/>
</dbReference>
<evidence type="ECO:0000256" key="4">
    <source>
        <dbReference type="ARBA" id="ARBA00022475"/>
    </source>
</evidence>
<dbReference type="SMART" id="SM00388">
    <property type="entry name" value="HisKA"/>
    <property type="match status" value="1"/>
</dbReference>
<dbReference type="PANTHER" id="PTHR43047:SF63">
    <property type="entry name" value="HISTIDINE KINASE"/>
    <property type="match status" value="1"/>
</dbReference>
<dbReference type="FunFam" id="3.30.565.10:FF:000023">
    <property type="entry name" value="PAS domain-containing sensor histidine kinase"/>
    <property type="match status" value="1"/>
</dbReference>
<dbReference type="CDD" id="cd16922">
    <property type="entry name" value="HATPase_EvgS-ArcB-TorS-like"/>
    <property type="match status" value="1"/>
</dbReference>
<dbReference type="Pfam" id="PF00512">
    <property type="entry name" value="HisKA"/>
    <property type="match status" value="1"/>
</dbReference>
<keyword evidence="8 14" id="KW-0418">Kinase</keyword>